<dbReference type="Gene3D" id="3.50.50.60">
    <property type="entry name" value="FAD/NAD(P)-binding domain"/>
    <property type="match status" value="2"/>
</dbReference>
<dbReference type="GO" id="GO:0050660">
    <property type="term" value="F:flavin adenine dinucleotide binding"/>
    <property type="evidence" value="ECO:0007669"/>
    <property type="project" value="InterPro"/>
</dbReference>
<dbReference type="Pfam" id="PF05199">
    <property type="entry name" value="GMC_oxred_C"/>
    <property type="match status" value="1"/>
</dbReference>
<dbReference type="PANTHER" id="PTHR11552:SF158">
    <property type="entry name" value="GH23626P-RELATED"/>
    <property type="match status" value="1"/>
</dbReference>
<proteinExistence type="inferred from homology"/>
<evidence type="ECO:0000313" key="3">
    <source>
        <dbReference type="EMBL" id="CAG9764952.1"/>
    </source>
</evidence>
<dbReference type="PANTHER" id="PTHR11552">
    <property type="entry name" value="GLUCOSE-METHANOL-CHOLINE GMC OXIDOREDUCTASE"/>
    <property type="match status" value="1"/>
</dbReference>
<evidence type="ECO:0000313" key="4">
    <source>
        <dbReference type="Proteomes" id="UP001152799"/>
    </source>
</evidence>
<evidence type="ECO:0000256" key="1">
    <source>
        <dbReference type="ARBA" id="ARBA00010790"/>
    </source>
</evidence>
<dbReference type="EMBL" id="OU892278">
    <property type="protein sequence ID" value="CAG9764952.1"/>
    <property type="molecule type" value="Genomic_DNA"/>
</dbReference>
<dbReference type="SUPFAM" id="SSF51905">
    <property type="entry name" value="FAD/NAD(P)-binding domain"/>
    <property type="match status" value="1"/>
</dbReference>
<comment type="similarity">
    <text evidence="1">Belongs to the GMC oxidoreductase family.</text>
</comment>
<protein>
    <recommendedName>
        <fullName evidence="2">Glucose-methanol-choline oxidoreductase C-terminal domain-containing protein</fullName>
    </recommendedName>
</protein>
<reference evidence="3" key="1">
    <citation type="submission" date="2022-01" db="EMBL/GenBank/DDBJ databases">
        <authorList>
            <person name="King R."/>
        </authorList>
    </citation>
    <scope>NUCLEOTIDE SEQUENCE</scope>
</reference>
<feature type="domain" description="Glucose-methanol-choline oxidoreductase C-terminal" evidence="2">
    <location>
        <begin position="51"/>
        <end position="115"/>
    </location>
</feature>
<name>A0A9N9MQC7_9CUCU</name>
<dbReference type="Gene3D" id="3.30.560.10">
    <property type="entry name" value="Glucose Oxidase, domain 3"/>
    <property type="match status" value="1"/>
</dbReference>
<dbReference type="InterPro" id="IPR036188">
    <property type="entry name" value="FAD/NAD-bd_sf"/>
</dbReference>
<organism evidence="3 4">
    <name type="scientific">Ceutorhynchus assimilis</name>
    <name type="common">cabbage seed weevil</name>
    <dbReference type="NCBI Taxonomy" id="467358"/>
    <lineage>
        <taxon>Eukaryota</taxon>
        <taxon>Metazoa</taxon>
        <taxon>Ecdysozoa</taxon>
        <taxon>Arthropoda</taxon>
        <taxon>Hexapoda</taxon>
        <taxon>Insecta</taxon>
        <taxon>Pterygota</taxon>
        <taxon>Neoptera</taxon>
        <taxon>Endopterygota</taxon>
        <taxon>Coleoptera</taxon>
        <taxon>Polyphaga</taxon>
        <taxon>Cucujiformia</taxon>
        <taxon>Curculionidae</taxon>
        <taxon>Ceutorhynchinae</taxon>
        <taxon>Ceutorhynchus</taxon>
    </lineage>
</organism>
<dbReference type="AlphaFoldDB" id="A0A9N9MQC7"/>
<dbReference type="InterPro" id="IPR007867">
    <property type="entry name" value="GMC_OxRtase_C"/>
</dbReference>
<dbReference type="Proteomes" id="UP001152799">
    <property type="component" value="Chromosome 2"/>
</dbReference>
<gene>
    <name evidence="3" type="ORF">CEUTPL_LOCUS5574</name>
</gene>
<accession>A0A9N9MQC7</accession>
<dbReference type="GO" id="GO:0016614">
    <property type="term" value="F:oxidoreductase activity, acting on CH-OH group of donors"/>
    <property type="evidence" value="ECO:0007669"/>
    <property type="project" value="InterPro"/>
</dbReference>
<keyword evidence="4" id="KW-1185">Reference proteome</keyword>
<sequence>MLLRAFKERGSIEVDYNGRTPYGVSRLQNFLDRNVRAGTAHAYIRPAADRPNLLINNNALGFHPMGSAMMGTYSSNSVTNPELKVHGIQRLRIADASVIPVTISGHITAPTVMVAEKVSDLIKAEHGQ</sequence>
<dbReference type="OrthoDB" id="269227at2759"/>
<dbReference type="InterPro" id="IPR012132">
    <property type="entry name" value="GMC_OxRdtase"/>
</dbReference>
<evidence type="ECO:0000259" key="2">
    <source>
        <dbReference type="Pfam" id="PF05199"/>
    </source>
</evidence>